<feature type="compositionally biased region" description="Low complexity" evidence="1">
    <location>
        <begin position="29"/>
        <end position="40"/>
    </location>
</feature>
<feature type="region of interest" description="Disordered" evidence="1">
    <location>
        <begin position="247"/>
        <end position="352"/>
    </location>
</feature>
<feature type="compositionally biased region" description="Basic residues" evidence="1">
    <location>
        <begin position="296"/>
        <end position="310"/>
    </location>
</feature>
<dbReference type="EMBL" id="AMZH03024592">
    <property type="protein sequence ID" value="RRT35742.1"/>
    <property type="molecule type" value="Genomic_DNA"/>
</dbReference>
<dbReference type="Proteomes" id="UP000287651">
    <property type="component" value="Unassembled WGS sequence"/>
</dbReference>
<protein>
    <submittedName>
        <fullName evidence="2">Uncharacterized protein</fullName>
    </submittedName>
</protein>
<organism evidence="2 3">
    <name type="scientific">Ensete ventricosum</name>
    <name type="common">Abyssinian banana</name>
    <name type="synonym">Musa ensete</name>
    <dbReference type="NCBI Taxonomy" id="4639"/>
    <lineage>
        <taxon>Eukaryota</taxon>
        <taxon>Viridiplantae</taxon>
        <taxon>Streptophyta</taxon>
        <taxon>Embryophyta</taxon>
        <taxon>Tracheophyta</taxon>
        <taxon>Spermatophyta</taxon>
        <taxon>Magnoliopsida</taxon>
        <taxon>Liliopsida</taxon>
        <taxon>Zingiberales</taxon>
        <taxon>Musaceae</taxon>
        <taxon>Ensete</taxon>
    </lineage>
</organism>
<feature type="compositionally biased region" description="Low complexity" evidence="1">
    <location>
        <begin position="1"/>
        <end position="19"/>
    </location>
</feature>
<evidence type="ECO:0000313" key="3">
    <source>
        <dbReference type="Proteomes" id="UP000287651"/>
    </source>
</evidence>
<reference evidence="2 3" key="1">
    <citation type="journal article" date="2014" name="Agronomy (Basel)">
        <title>A Draft Genome Sequence for Ensete ventricosum, the Drought-Tolerant Tree Against Hunger.</title>
        <authorList>
            <person name="Harrison J."/>
            <person name="Moore K.A."/>
            <person name="Paszkiewicz K."/>
            <person name="Jones T."/>
            <person name="Grant M."/>
            <person name="Ambacheew D."/>
            <person name="Muzemil S."/>
            <person name="Studholme D.J."/>
        </authorList>
    </citation>
    <scope>NUCLEOTIDE SEQUENCE [LARGE SCALE GENOMIC DNA]</scope>
</reference>
<evidence type="ECO:0000313" key="2">
    <source>
        <dbReference type="EMBL" id="RRT35742.1"/>
    </source>
</evidence>
<accession>A0A426X8D7</accession>
<gene>
    <name evidence="2" type="ORF">B296_00045033</name>
</gene>
<feature type="region of interest" description="Disordered" evidence="1">
    <location>
        <begin position="490"/>
        <end position="518"/>
    </location>
</feature>
<dbReference type="AlphaFoldDB" id="A0A426X8D7"/>
<sequence>MTSSDSSRSIRVVSSPGSGEANQCDPEVGSSGASSGPSSPVDARVLRDLEVMKADHDLDTAVTEGSLAVIRERSWHVHLDGCSEGQSPVSSASAHRRVPEVVEDLPKPGSANSWRYLVVFLGECRGAGIILTRDLFMACFRLCKSQGGYYLTARVGFRVSGAPSNNKGWKSRYLFVSGPVWGFKLDWSAHPIGNASPYLSEEESVLVSRVKGILSFSRAIKEMTELWLVEAGLSPASMDQMDLGELRGMPKVSSGKAPPTRAATREVGSSPAREAPKASSKRPVDVSAEQAADAAKRHKKIKVLTRRHKSRLGEEESRSRSKGKEPAAPSEEPDTPAEFEEGGASPVHHRPRLMKDLFKTKVQKDDAGYYTLLMSDLGHQDLEKEMKARKKGLKNSTKVWNNSSAAEEFERGLLHPQLARELYTLPSEVLLARAAKEMVLSQHFQMALFDRVHDAGRLITFMDYRIKQLQEELDALKSDGGPEAVAKAEGRASELQEELEKTRRERDEALQRHEASEKELHEVRSNLVEAHRLLKEARVRAQKMDDKLLQVVKALESA</sequence>
<name>A0A426X8D7_ENSVE</name>
<proteinExistence type="predicted"/>
<feature type="compositionally biased region" description="Acidic residues" evidence="1">
    <location>
        <begin position="331"/>
        <end position="341"/>
    </location>
</feature>
<comment type="caution">
    <text evidence="2">The sequence shown here is derived from an EMBL/GenBank/DDBJ whole genome shotgun (WGS) entry which is preliminary data.</text>
</comment>
<evidence type="ECO:0000256" key="1">
    <source>
        <dbReference type="SAM" id="MobiDB-lite"/>
    </source>
</evidence>
<feature type="compositionally biased region" description="Basic and acidic residues" evidence="1">
    <location>
        <begin position="311"/>
        <end position="325"/>
    </location>
</feature>
<feature type="region of interest" description="Disordered" evidence="1">
    <location>
        <begin position="1"/>
        <end position="41"/>
    </location>
</feature>